<accession>A0A4R7B4U5</accession>
<dbReference type="PANTHER" id="PTHR10612:SF34">
    <property type="entry name" value="APOLIPOPROTEIN D"/>
    <property type="match status" value="1"/>
</dbReference>
<keyword evidence="2" id="KW-0472">Membrane</keyword>
<keyword evidence="5" id="KW-1185">Reference proteome</keyword>
<evidence type="ECO:0000259" key="3">
    <source>
        <dbReference type="Pfam" id="PF08212"/>
    </source>
</evidence>
<dbReference type="PIRSF" id="PIRSF036893">
    <property type="entry name" value="Lipocalin_ApoD"/>
    <property type="match status" value="1"/>
</dbReference>
<dbReference type="PANTHER" id="PTHR10612">
    <property type="entry name" value="APOLIPOPROTEIN D"/>
    <property type="match status" value="1"/>
</dbReference>
<dbReference type="Proteomes" id="UP000295611">
    <property type="component" value="Unassembled WGS sequence"/>
</dbReference>
<dbReference type="EMBL" id="SNZP01000007">
    <property type="protein sequence ID" value="TDR79664.1"/>
    <property type="molecule type" value="Genomic_DNA"/>
</dbReference>
<comment type="similarity">
    <text evidence="1 2">Belongs to the calycin superfamily. Lipocalin family.</text>
</comment>
<evidence type="ECO:0000256" key="2">
    <source>
        <dbReference type="PIRNR" id="PIRNR036893"/>
    </source>
</evidence>
<dbReference type="InterPro" id="IPR000566">
    <property type="entry name" value="Lipocln_cytosolic_FA-bd_dom"/>
</dbReference>
<evidence type="ECO:0000313" key="4">
    <source>
        <dbReference type="EMBL" id="TDR79664.1"/>
    </source>
</evidence>
<dbReference type="CDD" id="cd19438">
    <property type="entry name" value="lipocalin_Blc-like"/>
    <property type="match status" value="1"/>
</dbReference>
<dbReference type="PROSITE" id="PS00213">
    <property type="entry name" value="LIPOCALIN"/>
    <property type="match status" value="1"/>
</dbReference>
<gene>
    <name evidence="4" type="ORF">DFP86_10727</name>
</gene>
<dbReference type="InterPro" id="IPR022271">
    <property type="entry name" value="Lipocalin_ApoD"/>
</dbReference>
<keyword evidence="2" id="KW-0446">Lipid-binding</keyword>
<comment type="subcellular location">
    <subcellularLocation>
        <location evidence="2">Cell outer membrane</location>
    </subcellularLocation>
</comment>
<sequence length="176" mass="19882">MKSYLLATLLALAALPALADTLPTVGHFEMARFTGTWYEIAKYPNWSQRHCVSEDTMQYALTEQYQLAMVSRCRTDSGEMEQKEGLARPLGRPDSPHLEVSFASPWLSLVPAVWRDYWIIDLDARYQLAAVSDPSRQSLWILSRTPHVDPANYQALLGRLIGMGFDINKLALTPQP</sequence>
<dbReference type="SUPFAM" id="SSF50814">
    <property type="entry name" value="Lipocalins"/>
    <property type="match status" value="1"/>
</dbReference>
<keyword evidence="2" id="KW-0998">Cell outer membrane</keyword>
<name>A0A4R7B4U5_9NEIS</name>
<evidence type="ECO:0000256" key="1">
    <source>
        <dbReference type="ARBA" id="ARBA00006889"/>
    </source>
</evidence>
<dbReference type="RefSeq" id="WP_208108290.1">
    <property type="nucleotide sequence ID" value="NZ_SNZP01000007.1"/>
</dbReference>
<keyword evidence="2 4" id="KW-0449">Lipoprotein</keyword>
<organism evidence="4 5">
    <name type="scientific">Paludibacterium purpuratum</name>
    <dbReference type="NCBI Taxonomy" id="1144873"/>
    <lineage>
        <taxon>Bacteria</taxon>
        <taxon>Pseudomonadati</taxon>
        <taxon>Pseudomonadota</taxon>
        <taxon>Betaproteobacteria</taxon>
        <taxon>Neisseriales</taxon>
        <taxon>Chromobacteriaceae</taxon>
        <taxon>Paludibacterium</taxon>
    </lineage>
</organism>
<dbReference type="GO" id="GO:0006950">
    <property type="term" value="P:response to stress"/>
    <property type="evidence" value="ECO:0007669"/>
    <property type="project" value="UniProtKB-ARBA"/>
</dbReference>
<comment type="caution">
    <text evidence="4">The sequence shown here is derived from an EMBL/GenBank/DDBJ whole genome shotgun (WGS) entry which is preliminary data.</text>
</comment>
<dbReference type="AlphaFoldDB" id="A0A4R7B4U5"/>
<dbReference type="InterPro" id="IPR022272">
    <property type="entry name" value="Lipocalin_CS"/>
</dbReference>
<proteinExistence type="inferred from homology"/>
<evidence type="ECO:0000313" key="5">
    <source>
        <dbReference type="Proteomes" id="UP000295611"/>
    </source>
</evidence>
<comment type="function">
    <text evidence="2">Involved in the storage or transport of lipids necessary for membrane maintenance under stressful conditions. Displays a binding preference for lysophospholipids.</text>
</comment>
<dbReference type="InterPro" id="IPR047202">
    <property type="entry name" value="Lipocalin_Blc-like_dom"/>
</dbReference>
<reference evidence="4 5" key="1">
    <citation type="submission" date="2019-03" db="EMBL/GenBank/DDBJ databases">
        <title>Genomic Encyclopedia of Type Strains, Phase III (KMG-III): the genomes of soil and plant-associated and newly described type strains.</title>
        <authorList>
            <person name="Whitman W."/>
        </authorList>
    </citation>
    <scope>NUCLEOTIDE SEQUENCE [LARGE SCALE GENOMIC DNA]</scope>
    <source>
        <strain evidence="4 5">CECT 8976</strain>
    </source>
</reference>
<dbReference type="GO" id="GO:0008289">
    <property type="term" value="F:lipid binding"/>
    <property type="evidence" value="ECO:0007669"/>
    <property type="project" value="UniProtKB-UniRule"/>
</dbReference>
<dbReference type="InterPro" id="IPR012674">
    <property type="entry name" value="Calycin"/>
</dbReference>
<protein>
    <recommendedName>
        <fullName evidence="2">Outer membrane lipoprotein Blc</fullName>
    </recommendedName>
</protein>
<feature type="domain" description="Lipocalin/cytosolic fatty-acid binding" evidence="3">
    <location>
        <begin position="29"/>
        <end position="175"/>
    </location>
</feature>
<keyword evidence="2" id="KW-0732">Signal</keyword>
<dbReference type="InterPro" id="IPR002446">
    <property type="entry name" value="Lipocalin_bac"/>
</dbReference>
<feature type="signal peptide" evidence="2">
    <location>
        <begin position="1"/>
        <end position="19"/>
    </location>
</feature>
<comment type="subunit">
    <text evidence="2">Homodimer.</text>
</comment>
<dbReference type="Gene3D" id="2.40.128.20">
    <property type="match status" value="1"/>
</dbReference>
<dbReference type="PRINTS" id="PR01171">
    <property type="entry name" value="BCTLIPOCALIN"/>
</dbReference>
<feature type="chain" id="PRO_5021061963" description="Outer membrane lipoprotein Blc" evidence="2">
    <location>
        <begin position="20"/>
        <end position="176"/>
    </location>
</feature>
<dbReference type="GO" id="GO:0009279">
    <property type="term" value="C:cell outer membrane"/>
    <property type="evidence" value="ECO:0007669"/>
    <property type="project" value="UniProtKB-SubCell"/>
</dbReference>
<dbReference type="Pfam" id="PF08212">
    <property type="entry name" value="Lipocalin_2"/>
    <property type="match status" value="1"/>
</dbReference>